<evidence type="ECO:0000256" key="2">
    <source>
        <dbReference type="ARBA" id="ARBA00022722"/>
    </source>
</evidence>
<dbReference type="RefSeq" id="WP_023495119.1">
    <property type="nucleotide sequence ID" value="NZ_AYLO01000084.1"/>
</dbReference>
<dbReference type="SUPFAM" id="SSF88723">
    <property type="entry name" value="PIN domain-like"/>
    <property type="match status" value="1"/>
</dbReference>
<dbReference type="GO" id="GO:0000287">
    <property type="term" value="F:magnesium ion binding"/>
    <property type="evidence" value="ECO:0007669"/>
    <property type="project" value="UniProtKB-UniRule"/>
</dbReference>
<evidence type="ECO:0000256" key="5">
    <source>
        <dbReference type="HAMAP-Rule" id="MF_00265"/>
    </source>
</evidence>
<keyword evidence="5" id="KW-0460">Magnesium</keyword>
<dbReference type="HAMAP" id="MF_00265">
    <property type="entry name" value="VapC_Nob1"/>
    <property type="match status" value="1"/>
</dbReference>
<reference evidence="7 8" key="1">
    <citation type="journal article" date="2013" name="Genome Announc.">
        <title>Draft Genome Sequence of the Methanotrophic Gammaproteobacterium Methyloglobulus morosus DSM 22980 Strain KoM1.</title>
        <authorList>
            <person name="Poehlein A."/>
            <person name="Deutzmann J.S."/>
            <person name="Daniel R."/>
            <person name="Simeonova D.D."/>
        </authorList>
    </citation>
    <scope>NUCLEOTIDE SEQUENCE [LARGE SCALE GENOMIC DNA]</scope>
    <source>
        <strain evidence="7 8">KoM1</strain>
    </source>
</reference>
<dbReference type="InterPro" id="IPR022907">
    <property type="entry name" value="VapC_family"/>
</dbReference>
<accession>V5C011</accession>
<organism evidence="7 8">
    <name type="scientific">Methyloglobulus morosus KoM1</name>
    <dbReference type="NCBI Taxonomy" id="1116472"/>
    <lineage>
        <taxon>Bacteria</taxon>
        <taxon>Pseudomonadati</taxon>
        <taxon>Pseudomonadota</taxon>
        <taxon>Gammaproteobacteria</taxon>
        <taxon>Methylococcales</taxon>
        <taxon>Methylococcaceae</taxon>
        <taxon>Methyloglobulus</taxon>
    </lineage>
</organism>
<dbReference type="STRING" id="1116472.MGMO_87c00060"/>
<evidence type="ECO:0000256" key="1">
    <source>
        <dbReference type="ARBA" id="ARBA00022649"/>
    </source>
</evidence>
<dbReference type="eggNOG" id="COG1487">
    <property type="taxonomic scope" value="Bacteria"/>
</dbReference>
<dbReference type="OrthoDB" id="329172at2"/>
<protein>
    <recommendedName>
        <fullName evidence="5">Ribonuclease VapC</fullName>
        <shortName evidence="5">RNase VapC</shortName>
        <ecNumber evidence="5">3.1.-.-</ecNumber>
    </recommendedName>
    <alternativeName>
        <fullName evidence="5">Toxin VapC</fullName>
    </alternativeName>
</protein>
<comment type="cofactor">
    <cofactor evidence="5">
        <name>Mg(2+)</name>
        <dbReference type="ChEBI" id="CHEBI:18420"/>
    </cofactor>
</comment>
<keyword evidence="1 5" id="KW-1277">Toxin-antitoxin system</keyword>
<dbReference type="Pfam" id="PF01850">
    <property type="entry name" value="PIN"/>
    <property type="match status" value="1"/>
</dbReference>
<keyword evidence="4 5" id="KW-0378">Hydrolase</keyword>
<dbReference type="InterPro" id="IPR002716">
    <property type="entry name" value="PIN_dom"/>
</dbReference>
<evidence type="ECO:0000313" key="7">
    <source>
        <dbReference type="EMBL" id="ESS71837.1"/>
    </source>
</evidence>
<feature type="binding site" evidence="5">
    <location>
        <position position="5"/>
    </location>
    <ligand>
        <name>Mg(2+)</name>
        <dbReference type="ChEBI" id="CHEBI:18420"/>
    </ligand>
</feature>
<feature type="binding site" evidence="5">
    <location>
        <position position="86"/>
    </location>
    <ligand>
        <name>Mg(2+)</name>
        <dbReference type="ChEBI" id="CHEBI:18420"/>
    </ligand>
</feature>
<keyword evidence="2 5" id="KW-0540">Nuclease</keyword>
<dbReference type="Gene3D" id="3.40.50.1010">
    <property type="entry name" value="5'-nuclease"/>
    <property type="match status" value="1"/>
</dbReference>
<dbReference type="AlphaFoldDB" id="V5C011"/>
<name>V5C011_9GAMM</name>
<proteinExistence type="inferred from homology"/>
<dbReference type="Proteomes" id="UP000017842">
    <property type="component" value="Unassembled WGS sequence"/>
</dbReference>
<comment type="similarity">
    <text evidence="5">Belongs to the PINc/VapC protein family.</text>
</comment>
<sequence>MVLVDTSVWIDHLRANEPRLADILTRNQVLSHPFVRGELALGNLRQRDVILSALDNLPQAPVAFADEVNFFIETHALFGLGIGLIDAHLLAATQLMGNAKLWTRDKRLLAAAVRLNLAATVDSKG</sequence>
<dbReference type="InterPro" id="IPR029060">
    <property type="entry name" value="PIN-like_dom_sf"/>
</dbReference>
<keyword evidence="5" id="KW-0800">Toxin</keyword>
<keyword evidence="3 5" id="KW-0479">Metal-binding</keyword>
<feature type="domain" description="PIN" evidence="6">
    <location>
        <begin position="2"/>
        <end position="112"/>
    </location>
</feature>
<evidence type="ECO:0000256" key="4">
    <source>
        <dbReference type="ARBA" id="ARBA00022801"/>
    </source>
</evidence>
<dbReference type="GO" id="GO:0090729">
    <property type="term" value="F:toxin activity"/>
    <property type="evidence" value="ECO:0007669"/>
    <property type="project" value="UniProtKB-KW"/>
</dbReference>
<evidence type="ECO:0000313" key="8">
    <source>
        <dbReference type="Proteomes" id="UP000017842"/>
    </source>
</evidence>
<keyword evidence="8" id="KW-1185">Reference proteome</keyword>
<dbReference type="GO" id="GO:0004540">
    <property type="term" value="F:RNA nuclease activity"/>
    <property type="evidence" value="ECO:0007669"/>
    <property type="project" value="InterPro"/>
</dbReference>
<dbReference type="EMBL" id="AYLO01000084">
    <property type="protein sequence ID" value="ESS71837.1"/>
    <property type="molecule type" value="Genomic_DNA"/>
</dbReference>
<dbReference type="EC" id="3.1.-.-" evidence="5"/>
<evidence type="ECO:0000259" key="6">
    <source>
        <dbReference type="Pfam" id="PF01850"/>
    </source>
</evidence>
<dbReference type="PATRIC" id="fig|1116472.3.peg.2402"/>
<evidence type="ECO:0000256" key="3">
    <source>
        <dbReference type="ARBA" id="ARBA00022723"/>
    </source>
</evidence>
<dbReference type="GO" id="GO:0016787">
    <property type="term" value="F:hydrolase activity"/>
    <property type="evidence" value="ECO:0007669"/>
    <property type="project" value="UniProtKB-KW"/>
</dbReference>
<gene>
    <name evidence="5 7" type="primary">vapC</name>
    <name evidence="7" type="ORF">MGMO_87c00060</name>
</gene>
<comment type="function">
    <text evidence="5">Toxic component of a toxin-antitoxin (TA) system. An RNase.</text>
</comment>
<comment type="caution">
    <text evidence="7">The sequence shown here is derived from an EMBL/GenBank/DDBJ whole genome shotgun (WGS) entry which is preliminary data.</text>
</comment>